<dbReference type="InterPro" id="IPR036390">
    <property type="entry name" value="WH_DNA-bd_sf"/>
</dbReference>
<keyword evidence="1" id="KW-0805">Transcription regulation</keyword>
<dbReference type="SUPFAM" id="SSF46785">
    <property type="entry name" value="Winged helix' DNA-binding domain"/>
    <property type="match status" value="1"/>
</dbReference>
<name>A0ABV9D6Q2_9MICO</name>
<evidence type="ECO:0000313" key="5">
    <source>
        <dbReference type="EMBL" id="MFC4554037.1"/>
    </source>
</evidence>
<accession>A0ABV9D6Q2</accession>
<keyword evidence="3" id="KW-0804">Transcription</keyword>
<dbReference type="EMBL" id="JBHSGF010000001">
    <property type="protein sequence ID" value="MFC4554037.1"/>
    <property type="molecule type" value="Genomic_DNA"/>
</dbReference>
<dbReference type="PANTHER" id="PTHR33164">
    <property type="entry name" value="TRANSCRIPTIONAL REGULATOR, MARR FAMILY"/>
    <property type="match status" value="1"/>
</dbReference>
<gene>
    <name evidence="5" type="ORF">ACFO3F_02150</name>
</gene>
<dbReference type="Gene3D" id="1.10.10.10">
    <property type="entry name" value="Winged helix-like DNA-binding domain superfamily/Winged helix DNA-binding domain"/>
    <property type="match status" value="1"/>
</dbReference>
<keyword evidence="6" id="KW-1185">Reference proteome</keyword>
<evidence type="ECO:0000256" key="3">
    <source>
        <dbReference type="ARBA" id="ARBA00023163"/>
    </source>
</evidence>
<dbReference type="PROSITE" id="PS01117">
    <property type="entry name" value="HTH_MARR_1"/>
    <property type="match status" value="1"/>
</dbReference>
<evidence type="ECO:0000313" key="6">
    <source>
        <dbReference type="Proteomes" id="UP001595955"/>
    </source>
</evidence>
<dbReference type="Proteomes" id="UP001595955">
    <property type="component" value="Unassembled WGS sequence"/>
</dbReference>
<evidence type="ECO:0000259" key="4">
    <source>
        <dbReference type="PROSITE" id="PS50995"/>
    </source>
</evidence>
<evidence type="ECO:0000256" key="2">
    <source>
        <dbReference type="ARBA" id="ARBA00023125"/>
    </source>
</evidence>
<dbReference type="InterPro" id="IPR036388">
    <property type="entry name" value="WH-like_DNA-bd_sf"/>
</dbReference>
<dbReference type="InterPro" id="IPR023187">
    <property type="entry name" value="Tscrpt_reg_MarR-type_CS"/>
</dbReference>
<dbReference type="Pfam" id="PF01047">
    <property type="entry name" value="MarR"/>
    <property type="match status" value="1"/>
</dbReference>
<sequence>MSDQGFGARPMSHAVFRVARLHKALAGALLRESGLHPGQELALMTLWSQGPQRLVDLVEAVDSDAPSMTRSVARMERAGLVQRRPSPTDRRAVIVEATPASLELRAKVEGAWAELERLTVGSLSAEQQAEILENLGLLEANLSAVDRP</sequence>
<dbReference type="PANTHER" id="PTHR33164:SF104">
    <property type="entry name" value="TRANSCRIPTIONAL REGULATORY PROTEIN"/>
    <property type="match status" value="1"/>
</dbReference>
<organism evidence="5 6">
    <name type="scientific">Georgenia faecalis</name>
    <dbReference type="NCBI Taxonomy" id="2483799"/>
    <lineage>
        <taxon>Bacteria</taxon>
        <taxon>Bacillati</taxon>
        <taxon>Actinomycetota</taxon>
        <taxon>Actinomycetes</taxon>
        <taxon>Micrococcales</taxon>
        <taxon>Bogoriellaceae</taxon>
        <taxon>Georgenia</taxon>
    </lineage>
</organism>
<comment type="caution">
    <text evidence="5">The sequence shown here is derived from an EMBL/GenBank/DDBJ whole genome shotgun (WGS) entry which is preliminary data.</text>
</comment>
<proteinExistence type="predicted"/>
<dbReference type="SMART" id="SM00347">
    <property type="entry name" value="HTH_MARR"/>
    <property type="match status" value="1"/>
</dbReference>
<dbReference type="InterPro" id="IPR039422">
    <property type="entry name" value="MarR/SlyA-like"/>
</dbReference>
<dbReference type="InterPro" id="IPR000835">
    <property type="entry name" value="HTH_MarR-typ"/>
</dbReference>
<dbReference type="RefSeq" id="WP_222928755.1">
    <property type="nucleotide sequence ID" value="NZ_CP033325.1"/>
</dbReference>
<evidence type="ECO:0000256" key="1">
    <source>
        <dbReference type="ARBA" id="ARBA00023015"/>
    </source>
</evidence>
<protein>
    <submittedName>
        <fullName evidence="5">MarR family winged helix-turn-helix transcriptional regulator</fullName>
    </submittedName>
</protein>
<feature type="domain" description="HTH marR-type" evidence="4">
    <location>
        <begin position="8"/>
        <end position="140"/>
    </location>
</feature>
<keyword evidence="2" id="KW-0238">DNA-binding</keyword>
<dbReference type="PROSITE" id="PS50995">
    <property type="entry name" value="HTH_MARR_2"/>
    <property type="match status" value="1"/>
</dbReference>
<reference evidence="6" key="1">
    <citation type="journal article" date="2019" name="Int. J. Syst. Evol. Microbiol.">
        <title>The Global Catalogue of Microorganisms (GCM) 10K type strain sequencing project: providing services to taxonomists for standard genome sequencing and annotation.</title>
        <authorList>
            <consortium name="The Broad Institute Genomics Platform"/>
            <consortium name="The Broad Institute Genome Sequencing Center for Infectious Disease"/>
            <person name="Wu L."/>
            <person name="Ma J."/>
        </authorList>
    </citation>
    <scope>NUCLEOTIDE SEQUENCE [LARGE SCALE GENOMIC DNA]</scope>
    <source>
        <strain evidence="6">JCM 3369</strain>
    </source>
</reference>